<evidence type="ECO:0000313" key="2">
    <source>
        <dbReference type="Proteomes" id="UP000054018"/>
    </source>
</evidence>
<reference evidence="2" key="2">
    <citation type="submission" date="2015-01" db="EMBL/GenBank/DDBJ databases">
        <title>Evolutionary Origins and Diversification of the Mycorrhizal Mutualists.</title>
        <authorList>
            <consortium name="DOE Joint Genome Institute"/>
            <consortium name="Mycorrhizal Genomics Consortium"/>
            <person name="Kohler A."/>
            <person name="Kuo A."/>
            <person name="Nagy L.G."/>
            <person name="Floudas D."/>
            <person name="Copeland A."/>
            <person name="Barry K.W."/>
            <person name="Cichocki N."/>
            <person name="Veneault-Fourrey C."/>
            <person name="LaButti K."/>
            <person name="Lindquist E.A."/>
            <person name="Lipzen A."/>
            <person name="Lundell T."/>
            <person name="Morin E."/>
            <person name="Murat C."/>
            <person name="Riley R."/>
            <person name="Ohm R."/>
            <person name="Sun H."/>
            <person name="Tunlid A."/>
            <person name="Henrissat B."/>
            <person name="Grigoriev I.V."/>
            <person name="Hibbett D.S."/>
            <person name="Martin F."/>
        </authorList>
    </citation>
    <scope>NUCLEOTIDE SEQUENCE [LARGE SCALE GENOMIC DNA]</scope>
    <source>
        <strain evidence="2">441</strain>
    </source>
</reference>
<protein>
    <submittedName>
        <fullName evidence="1">Uncharacterized protein</fullName>
    </submittedName>
</protein>
<dbReference type="Proteomes" id="UP000054018">
    <property type="component" value="Unassembled WGS sequence"/>
</dbReference>
<proteinExistence type="predicted"/>
<gene>
    <name evidence="1" type="ORF">PISMIDRAFT_675381</name>
</gene>
<dbReference type="EMBL" id="KN833698">
    <property type="protein sequence ID" value="KIK27069.1"/>
    <property type="molecule type" value="Genomic_DNA"/>
</dbReference>
<sequence>MPLPKPDVDPFILHSILLISGVPWPCLVLVCDVIHRCGSDSFQIHDWATARAQQVSPYQTVRFTFLRRVRNSSMTPLFEIPSTPNMPQPLHVVPQEPFPKFETPCQTCIIYATHTRMYTFRRPIQNARLPLDWRLSILCPLTLFSSHSRYILPRSLAQKCKPVATSLFGIVTHRSRALTKDPISPKLGTC</sequence>
<reference evidence="1 2" key="1">
    <citation type="submission" date="2014-04" db="EMBL/GenBank/DDBJ databases">
        <authorList>
            <consortium name="DOE Joint Genome Institute"/>
            <person name="Kuo A."/>
            <person name="Kohler A."/>
            <person name="Costa M.D."/>
            <person name="Nagy L.G."/>
            <person name="Floudas D."/>
            <person name="Copeland A."/>
            <person name="Barry K.W."/>
            <person name="Cichocki N."/>
            <person name="Veneault-Fourrey C."/>
            <person name="LaButti K."/>
            <person name="Lindquist E.A."/>
            <person name="Lipzen A."/>
            <person name="Lundell T."/>
            <person name="Morin E."/>
            <person name="Murat C."/>
            <person name="Sun H."/>
            <person name="Tunlid A."/>
            <person name="Henrissat B."/>
            <person name="Grigoriev I.V."/>
            <person name="Hibbett D.S."/>
            <person name="Martin F."/>
            <person name="Nordberg H.P."/>
            <person name="Cantor M.N."/>
            <person name="Hua S.X."/>
        </authorList>
    </citation>
    <scope>NUCLEOTIDE SEQUENCE [LARGE SCALE GENOMIC DNA]</scope>
    <source>
        <strain evidence="1 2">441</strain>
    </source>
</reference>
<name>A0A0C9ZMF3_9AGAM</name>
<dbReference type="AlphaFoldDB" id="A0A0C9ZMF3"/>
<organism evidence="1 2">
    <name type="scientific">Pisolithus microcarpus 441</name>
    <dbReference type="NCBI Taxonomy" id="765257"/>
    <lineage>
        <taxon>Eukaryota</taxon>
        <taxon>Fungi</taxon>
        <taxon>Dikarya</taxon>
        <taxon>Basidiomycota</taxon>
        <taxon>Agaricomycotina</taxon>
        <taxon>Agaricomycetes</taxon>
        <taxon>Agaricomycetidae</taxon>
        <taxon>Boletales</taxon>
        <taxon>Sclerodermatineae</taxon>
        <taxon>Pisolithaceae</taxon>
        <taxon>Pisolithus</taxon>
    </lineage>
</organism>
<accession>A0A0C9ZMF3</accession>
<evidence type="ECO:0000313" key="1">
    <source>
        <dbReference type="EMBL" id="KIK27069.1"/>
    </source>
</evidence>
<keyword evidence="2" id="KW-1185">Reference proteome</keyword>
<dbReference type="HOGENOM" id="CLU_1428502_0_0_1"/>